<dbReference type="GO" id="GO:0003684">
    <property type="term" value="F:damaged DNA binding"/>
    <property type="evidence" value="ECO:0007669"/>
    <property type="project" value="TreeGrafter"/>
</dbReference>
<sequence length="116" mass="12716">MSGALRQSIRYPLPDSFQPANRTHLSNSTQELYLSGGLLSVTSRILVVEMLHKRIPTHLITGIVILHAKKASPTLVEAFIVLMSLSGMISFFVQADEKAATDEYVAAKMETSADIK</sequence>
<evidence type="ECO:0000256" key="1">
    <source>
        <dbReference type="ARBA" id="ARBA00022763"/>
    </source>
</evidence>
<reference evidence="4" key="2">
    <citation type="journal article" date="2019" name="IMA Fungus">
        <title>Genome sequencing and comparison of five Tilletia species to identify candidate genes for the detection of regulated species infecting wheat.</title>
        <authorList>
            <person name="Nguyen H.D.T."/>
            <person name="Sultana T."/>
            <person name="Kesanakurti P."/>
            <person name="Hambleton S."/>
        </authorList>
    </citation>
    <scope>NUCLEOTIDE SEQUENCE</scope>
    <source>
        <strain evidence="4">DAOMC 236426</strain>
    </source>
</reference>
<keyword evidence="3" id="KW-0234">DNA repair</keyword>
<accession>A0A8X7MQ08</accession>
<name>A0A8X7MQ08_9BASI</name>
<dbReference type="PANTHER" id="PTHR10150">
    <property type="entry name" value="DNA REPAIR ENDONUCLEASE XPF"/>
    <property type="match status" value="1"/>
</dbReference>
<dbReference type="GO" id="GO:1901255">
    <property type="term" value="P:nucleotide-excision repair involved in interstrand cross-link repair"/>
    <property type="evidence" value="ECO:0007669"/>
    <property type="project" value="TreeGrafter"/>
</dbReference>
<dbReference type="GO" id="GO:0000110">
    <property type="term" value="C:nucleotide-excision repair factor 1 complex"/>
    <property type="evidence" value="ECO:0007669"/>
    <property type="project" value="TreeGrafter"/>
</dbReference>
<evidence type="ECO:0000256" key="2">
    <source>
        <dbReference type="ARBA" id="ARBA00022801"/>
    </source>
</evidence>
<gene>
    <name evidence="4" type="ORF">A4X06_0g6328</name>
</gene>
<keyword evidence="1" id="KW-0227">DNA damage</keyword>
<comment type="caution">
    <text evidence="4">The sequence shown here is derived from an EMBL/GenBank/DDBJ whole genome shotgun (WGS) entry which is preliminary data.</text>
</comment>
<evidence type="ECO:0000256" key="3">
    <source>
        <dbReference type="ARBA" id="ARBA00023204"/>
    </source>
</evidence>
<keyword evidence="2" id="KW-0378">Hydrolase</keyword>
<evidence type="ECO:0000313" key="4">
    <source>
        <dbReference type="EMBL" id="KAE8243419.1"/>
    </source>
</evidence>
<dbReference type="EMBL" id="LWDE02000899">
    <property type="protein sequence ID" value="KAE8243419.1"/>
    <property type="molecule type" value="Genomic_DNA"/>
</dbReference>
<dbReference type="GO" id="GO:0000724">
    <property type="term" value="P:double-strand break repair via homologous recombination"/>
    <property type="evidence" value="ECO:0007669"/>
    <property type="project" value="TreeGrafter"/>
</dbReference>
<dbReference type="GO" id="GO:0003697">
    <property type="term" value="F:single-stranded DNA binding"/>
    <property type="evidence" value="ECO:0007669"/>
    <property type="project" value="TreeGrafter"/>
</dbReference>
<evidence type="ECO:0000313" key="5">
    <source>
        <dbReference type="Proteomes" id="UP000077684"/>
    </source>
</evidence>
<reference evidence="4" key="1">
    <citation type="submission" date="2016-04" db="EMBL/GenBank/DDBJ databases">
        <authorList>
            <person name="Nguyen H.D."/>
            <person name="Samba Siva P."/>
            <person name="Cullis J."/>
            <person name="Levesque C.A."/>
            <person name="Hambleton S."/>
        </authorList>
    </citation>
    <scope>NUCLEOTIDE SEQUENCE</scope>
    <source>
        <strain evidence="4">DAOMC 236426</strain>
    </source>
</reference>
<dbReference type="PANTHER" id="PTHR10150:SF0">
    <property type="entry name" value="DNA REPAIR ENDONUCLEASE XPF"/>
    <property type="match status" value="1"/>
</dbReference>
<dbReference type="Proteomes" id="UP000077684">
    <property type="component" value="Unassembled WGS sequence"/>
</dbReference>
<dbReference type="GO" id="GO:0000014">
    <property type="term" value="F:single-stranded DNA endodeoxyribonuclease activity"/>
    <property type="evidence" value="ECO:0007669"/>
    <property type="project" value="TreeGrafter"/>
</dbReference>
<dbReference type="GO" id="GO:0000712">
    <property type="term" value="P:resolution of meiotic recombination intermediates"/>
    <property type="evidence" value="ECO:0007669"/>
    <property type="project" value="TreeGrafter"/>
</dbReference>
<organism evidence="4 5">
    <name type="scientific">Tilletia controversa</name>
    <name type="common">dwarf bunt fungus</name>
    <dbReference type="NCBI Taxonomy" id="13291"/>
    <lineage>
        <taxon>Eukaryota</taxon>
        <taxon>Fungi</taxon>
        <taxon>Dikarya</taxon>
        <taxon>Basidiomycota</taxon>
        <taxon>Ustilaginomycotina</taxon>
        <taxon>Exobasidiomycetes</taxon>
        <taxon>Tilletiales</taxon>
        <taxon>Tilletiaceae</taxon>
        <taxon>Tilletia</taxon>
    </lineage>
</organism>
<dbReference type="AlphaFoldDB" id="A0A8X7MQ08"/>
<proteinExistence type="predicted"/>
<protein>
    <submittedName>
        <fullName evidence="4">Uncharacterized protein</fullName>
    </submittedName>
</protein>
<keyword evidence="5" id="KW-1185">Reference proteome</keyword>